<evidence type="ECO:0000256" key="5">
    <source>
        <dbReference type="ARBA" id="ARBA00037300"/>
    </source>
</evidence>
<evidence type="ECO:0000256" key="4">
    <source>
        <dbReference type="ARBA" id="ARBA00023242"/>
    </source>
</evidence>
<dbReference type="AlphaFoldDB" id="A0A1I8EXG4"/>
<sequence>MVIPVVVMLDDRKLYKYATYLSKCSREAIDYGKCVGEKAGKVTHLACQQEFLLLLDCVEKQVKRYKRAKRIISIYRHNFNLEPPYQVLLDGTFAMAALQNKINLREQMPKYLNAEVDIRVTSCVLKELEELGSALYGALHICKQFDVESCPHKPVRTAVECIKHMARRMKRRATYFFATQDNELTEALKQIPGVPILFIKYNAILIDKPSEITIQEIEKPKDQLTEINELKKAIFGEDEKPRRKRKRPKGPNPLSVKKKKKKIQLTSIQPAAKTSRKRRRKKKTEREEQKIFIAYSAIYVNLD</sequence>
<accession>A0A1I8EXG4</accession>
<protein>
    <recommendedName>
        <fullName evidence="7">rRNA-processing protein UTP23 homolog</fullName>
    </recommendedName>
</protein>
<dbReference type="Pfam" id="PF04900">
    <property type="entry name" value="Fcf1"/>
    <property type="match status" value="1"/>
</dbReference>
<evidence type="ECO:0000256" key="3">
    <source>
        <dbReference type="ARBA" id="ARBA00022552"/>
    </source>
</evidence>
<dbReference type="CDD" id="cd09866">
    <property type="entry name" value="PIN_Fcf1-Utp23-H"/>
    <property type="match status" value="1"/>
</dbReference>
<dbReference type="STRING" id="6293.A0A1I8EXG4"/>
<proteinExistence type="inferred from homology"/>
<dbReference type="WBParaSite" id="maker-PairedContig_5840-snap-gene-0.12-mRNA-1">
    <property type="protein sequence ID" value="maker-PairedContig_5840-snap-gene-0.12-mRNA-1"/>
    <property type="gene ID" value="maker-PairedContig_5840-snap-gene-0.12"/>
</dbReference>
<organism evidence="10">
    <name type="scientific">Wuchereria bancrofti</name>
    <dbReference type="NCBI Taxonomy" id="6293"/>
    <lineage>
        <taxon>Eukaryota</taxon>
        <taxon>Metazoa</taxon>
        <taxon>Ecdysozoa</taxon>
        <taxon>Nematoda</taxon>
        <taxon>Chromadorea</taxon>
        <taxon>Rhabditida</taxon>
        <taxon>Spirurina</taxon>
        <taxon>Spiruromorpha</taxon>
        <taxon>Filarioidea</taxon>
        <taxon>Onchocercidae</taxon>
        <taxon>Wuchereria</taxon>
    </lineage>
</organism>
<evidence type="ECO:0000256" key="6">
    <source>
        <dbReference type="ARBA" id="ARBA00038503"/>
    </source>
</evidence>
<keyword evidence="3" id="KW-0698">rRNA processing</keyword>
<dbReference type="GO" id="GO:0006364">
    <property type="term" value="P:rRNA processing"/>
    <property type="evidence" value="ECO:0007669"/>
    <property type="project" value="UniProtKB-KW"/>
</dbReference>
<dbReference type="GO" id="GO:0032040">
    <property type="term" value="C:small-subunit processome"/>
    <property type="evidence" value="ECO:0007669"/>
    <property type="project" value="InterPro"/>
</dbReference>
<feature type="compositionally biased region" description="Basic residues" evidence="8">
    <location>
        <begin position="274"/>
        <end position="283"/>
    </location>
</feature>
<dbReference type="InterPro" id="IPR057776">
    <property type="entry name" value="UTP23_sensor"/>
</dbReference>
<evidence type="ECO:0000259" key="9">
    <source>
        <dbReference type="Pfam" id="PF24779"/>
    </source>
</evidence>
<evidence type="ECO:0000313" key="10">
    <source>
        <dbReference type="WBParaSite" id="maker-PairedContig_5840-snap-gene-0.12-mRNA-1"/>
    </source>
</evidence>
<feature type="domain" description="UTP23 sensor motif region" evidence="9">
    <location>
        <begin position="242"/>
        <end position="261"/>
    </location>
</feature>
<comment type="subcellular location">
    <subcellularLocation>
        <location evidence="1">Nucleus</location>
        <location evidence="1">Nucleolus</location>
    </subcellularLocation>
</comment>
<keyword evidence="2" id="KW-0690">Ribosome biogenesis</keyword>
<dbReference type="FunFam" id="3.40.50.1010:FF:000006">
    <property type="entry name" value="rRNA-processing protein UTP23 homolog"/>
    <property type="match status" value="1"/>
</dbReference>
<dbReference type="InterPro" id="IPR006984">
    <property type="entry name" value="Fcf1/UTP23"/>
</dbReference>
<dbReference type="Gene3D" id="3.40.50.1010">
    <property type="entry name" value="5'-nuclease"/>
    <property type="match status" value="1"/>
</dbReference>
<dbReference type="Pfam" id="PF24779">
    <property type="entry name" value="UTP23_sensor"/>
    <property type="match status" value="1"/>
</dbReference>
<dbReference type="InterPro" id="IPR029060">
    <property type="entry name" value="PIN-like_dom_sf"/>
</dbReference>
<dbReference type="PANTHER" id="PTHR12416">
    <property type="entry name" value="RRNA-PROCESSING PROTEIN UTP23 HOMOLOG"/>
    <property type="match status" value="1"/>
</dbReference>
<evidence type="ECO:0000256" key="2">
    <source>
        <dbReference type="ARBA" id="ARBA00022517"/>
    </source>
</evidence>
<name>A0A1I8EXG4_WUCBA</name>
<comment type="similarity">
    <text evidence="6">Belongs to the UTP23/FCF1 family. UTP23 subfamily.</text>
</comment>
<evidence type="ECO:0000256" key="7">
    <source>
        <dbReference type="ARBA" id="ARBA00071400"/>
    </source>
</evidence>
<keyword evidence="4" id="KW-0539">Nucleus</keyword>
<feature type="region of interest" description="Disordered" evidence="8">
    <location>
        <begin position="236"/>
        <end position="286"/>
    </location>
</feature>
<reference evidence="10" key="1">
    <citation type="submission" date="2016-11" db="UniProtKB">
        <authorList>
            <consortium name="WormBaseParasite"/>
        </authorList>
    </citation>
    <scope>IDENTIFICATION</scope>
    <source>
        <strain evidence="10">pt0022</strain>
    </source>
</reference>
<dbReference type="SUPFAM" id="SSF88723">
    <property type="entry name" value="PIN domain-like"/>
    <property type="match status" value="1"/>
</dbReference>
<evidence type="ECO:0000256" key="8">
    <source>
        <dbReference type="SAM" id="MobiDB-lite"/>
    </source>
</evidence>
<evidence type="ECO:0000256" key="1">
    <source>
        <dbReference type="ARBA" id="ARBA00004604"/>
    </source>
</evidence>
<comment type="function">
    <text evidence="5">Involved in rRNA-processing and ribosome biogenesis.</text>
</comment>